<proteinExistence type="predicted"/>
<dbReference type="Proteomes" id="UP000195062">
    <property type="component" value="Unassembled WGS sequence"/>
</dbReference>
<reference evidence="1 2" key="1">
    <citation type="submission" date="2016-08" db="EMBL/GenBank/DDBJ databases">
        <title>Genome sequence of Clavibacter michiganensis subsp. michiganensis strain CASJ007.</title>
        <authorList>
            <person name="Thapa S.P."/>
            <person name="Coaker G."/>
        </authorList>
    </citation>
    <scope>NUCLEOTIDE SEQUENCE [LARGE SCALE GENOMIC DNA]</scope>
    <source>
        <strain evidence="1">CASJ007</strain>
    </source>
</reference>
<name>A0A251XIA5_CLAMM</name>
<evidence type="ECO:0000313" key="2">
    <source>
        <dbReference type="Proteomes" id="UP000195062"/>
    </source>
</evidence>
<accession>A0A251XIA5</accession>
<sequence length="51" mass="5671">MVTPSSGCTRMTSAFCPRADVWSSANRFCGARLNTTAISVTRRPRRLPARR</sequence>
<organism evidence="1 2">
    <name type="scientific">Clavibacter michiganensis subsp. michiganensis</name>
    <dbReference type="NCBI Taxonomy" id="33013"/>
    <lineage>
        <taxon>Bacteria</taxon>
        <taxon>Bacillati</taxon>
        <taxon>Actinomycetota</taxon>
        <taxon>Actinomycetes</taxon>
        <taxon>Micrococcales</taxon>
        <taxon>Microbacteriaceae</taxon>
        <taxon>Clavibacter</taxon>
    </lineage>
</organism>
<comment type="caution">
    <text evidence="1">The sequence shown here is derived from an EMBL/GenBank/DDBJ whole genome shotgun (WGS) entry which is preliminary data.</text>
</comment>
<keyword evidence="2" id="KW-1185">Reference proteome</keyword>
<dbReference type="EMBL" id="MDHH01000002">
    <property type="protein sequence ID" value="OUE02790.1"/>
    <property type="molecule type" value="Genomic_DNA"/>
</dbReference>
<evidence type="ECO:0000313" key="1">
    <source>
        <dbReference type="EMBL" id="OUE02790.1"/>
    </source>
</evidence>
<gene>
    <name evidence="1" type="ORF">CMMCAS07_12295</name>
</gene>
<protein>
    <submittedName>
        <fullName evidence="1">Uncharacterized protein</fullName>
    </submittedName>
</protein>
<dbReference type="AlphaFoldDB" id="A0A251XIA5"/>